<dbReference type="EMBL" id="JAKJXO020000006">
    <property type="protein sequence ID" value="KAL1603688.1"/>
    <property type="molecule type" value="Genomic_DNA"/>
</dbReference>
<keyword evidence="3" id="KW-0808">Transferase</keyword>
<protein>
    <recommendedName>
        <fullName evidence="2">RBR-type E3 ubiquitin transferase</fullName>
        <ecNumber evidence="2">2.3.2.31</ecNumber>
    </recommendedName>
</protein>
<dbReference type="InterPro" id="IPR044066">
    <property type="entry name" value="TRIAD_supradom"/>
</dbReference>
<dbReference type="Pfam" id="PF01485">
    <property type="entry name" value="IBR"/>
    <property type="match status" value="1"/>
</dbReference>
<proteinExistence type="predicted"/>
<evidence type="ECO:0000256" key="6">
    <source>
        <dbReference type="ARBA" id="ARBA00022771"/>
    </source>
</evidence>
<evidence type="ECO:0000256" key="2">
    <source>
        <dbReference type="ARBA" id="ARBA00012251"/>
    </source>
</evidence>
<dbReference type="InterPro" id="IPR013083">
    <property type="entry name" value="Znf_RING/FYVE/PHD"/>
</dbReference>
<evidence type="ECO:0000313" key="11">
    <source>
        <dbReference type="EMBL" id="KAL1603688.1"/>
    </source>
</evidence>
<feature type="domain" description="RING-type" evidence="10">
    <location>
        <begin position="359"/>
        <end position="565"/>
    </location>
</feature>
<organism evidence="11 12">
    <name type="scientific">Paraconiothyrium brasiliense</name>
    <dbReference type="NCBI Taxonomy" id="300254"/>
    <lineage>
        <taxon>Eukaryota</taxon>
        <taxon>Fungi</taxon>
        <taxon>Dikarya</taxon>
        <taxon>Ascomycota</taxon>
        <taxon>Pezizomycotina</taxon>
        <taxon>Dothideomycetes</taxon>
        <taxon>Pleosporomycetidae</taxon>
        <taxon>Pleosporales</taxon>
        <taxon>Massarineae</taxon>
        <taxon>Didymosphaeriaceae</taxon>
        <taxon>Paraconiothyrium</taxon>
    </lineage>
</organism>
<keyword evidence="7" id="KW-0833">Ubl conjugation pathway</keyword>
<evidence type="ECO:0000256" key="4">
    <source>
        <dbReference type="ARBA" id="ARBA00022723"/>
    </source>
</evidence>
<feature type="compositionally biased region" description="Basic and acidic residues" evidence="9">
    <location>
        <begin position="311"/>
        <end position="324"/>
    </location>
</feature>
<dbReference type="CDD" id="cd20335">
    <property type="entry name" value="BRcat_RBR"/>
    <property type="match status" value="1"/>
</dbReference>
<evidence type="ECO:0000256" key="1">
    <source>
        <dbReference type="ARBA" id="ARBA00001798"/>
    </source>
</evidence>
<evidence type="ECO:0000313" key="12">
    <source>
        <dbReference type="Proteomes" id="UP001521785"/>
    </source>
</evidence>
<dbReference type="Proteomes" id="UP001521785">
    <property type="component" value="Unassembled WGS sequence"/>
</dbReference>
<keyword evidence="4" id="KW-0479">Metal-binding</keyword>
<evidence type="ECO:0000259" key="10">
    <source>
        <dbReference type="PROSITE" id="PS51873"/>
    </source>
</evidence>
<reference evidence="11 12" key="1">
    <citation type="submission" date="2024-02" db="EMBL/GenBank/DDBJ databases">
        <title>De novo assembly and annotation of 12 fungi associated with fruit tree decline syndrome in Ontario, Canada.</title>
        <authorList>
            <person name="Sulman M."/>
            <person name="Ellouze W."/>
            <person name="Ilyukhin E."/>
        </authorList>
    </citation>
    <scope>NUCLEOTIDE SEQUENCE [LARGE SCALE GENOMIC DNA]</scope>
    <source>
        <strain evidence="11 12">M42-189</strain>
    </source>
</reference>
<keyword evidence="12" id="KW-1185">Reference proteome</keyword>
<dbReference type="InterPro" id="IPR002867">
    <property type="entry name" value="IBR_dom"/>
</dbReference>
<feature type="region of interest" description="Disordered" evidence="9">
    <location>
        <begin position="210"/>
        <end position="232"/>
    </location>
</feature>
<dbReference type="PROSITE" id="PS51873">
    <property type="entry name" value="TRIAD"/>
    <property type="match status" value="1"/>
</dbReference>
<keyword evidence="8" id="KW-0862">Zinc</keyword>
<comment type="catalytic activity">
    <reaction evidence="1">
        <text>[E2 ubiquitin-conjugating enzyme]-S-ubiquitinyl-L-cysteine + [acceptor protein]-L-lysine = [E2 ubiquitin-conjugating enzyme]-L-cysteine + [acceptor protein]-N(6)-ubiquitinyl-L-lysine.</text>
        <dbReference type="EC" id="2.3.2.31"/>
    </reaction>
</comment>
<comment type="caution">
    <text evidence="11">The sequence shown here is derived from an EMBL/GenBank/DDBJ whole genome shotgun (WGS) entry which is preliminary data.</text>
</comment>
<dbReference type="InterPro" id="IPR031127">
    <property type="entry name" value="E3_UB_ligase_RBR"/>
</dbReference>
<keyword evidence="6" id="KW-0863">Zinc-finger</keyword>
<name>A0ABR3RHM0_9PLEO</name>
<feature type="region of interest" description="Disordered" evidence="9">
    <location>
        <begin position="134"/>
        <end position="174"/>
    </location>
</feature>
<feature type="compositionally biased region" description="Basic and acidic residues" evidence="9">
    <location>
        <begin position="159"/>
        <end position="168"/>
    </location>
</feature>
<dbReference type="Gene3D" id="3.30.40.10">
    <property type="entry name" value="Zinc/RING finger domain, C3HC4 (zinc finger)"/>
    <property type="match status" value="1"/>
</dbReference>
<evidence type="ECO:0000256" key="7">
    <source>
        <dbReference type="ARBA" id="ARBA00022786"/>
    </source>
</evidence>
<evidence type="ECO:0000256" key="8">
    <source>
        <dbReference type="ARBA" id="ARBA00022833"/>
    </source>
</evidence>
<keyword evidence="5" id="KW-0677">Repeat</keyword>
<evidence type="ECO:0000256" key="5">
    <source>
        <dbReference type="ARBA" id="ARBA00022737"/>
    </source>
</evidence>
<dbReference type="PANTHER" id="PTHR11685">
    <property type="entry name" value="RBR FAMILY RING FINGER AND IBR DOMAIN-CONTAINING"/>
    <property type="match status" value="1"/>
</dbReference>
<feature type="compositionally biased region" description="Basic and acidic residues" evidence="9">
    <location>
        <begin position="214"/>
        <end position="228"/>
    </location>
</feature>
<accession>A0ABR3RHM0</accession>
<gene>
    <name evidence="11" type="ORF">SLS60_005277</name>
</gene>
<dbReference type="EC" id="2.3.2.31" evidence="2"/>
<feature type="region of interest" description="Disordered" evidence="9">
    <location>
        <begin position="311"/>
        <end position="331"/>
    </location>
</feature>
<feature type="compositionally biased region" description="Basic and acidic residues" evidence="9">
    <location>
        <begin position="134"/>
        <end position="151"/>
    </location>
</feature>
<evidence type="ECO:0000256" key="3">
    <source>
        <dbReference type="ARBA" id="ARBA00022679"/>
    </source>
</evidence>
<evidence type="ECO:0000256" key="9">
    <source>
        <dbReference type="SAM" id="MobiDB-lite"/>
    </source>
</evidence>
<sequence>MDPKSAELALKLQLRDVNNILKTTTDRRERAAFLILRDELVRKNSQAEGQYMAMQLLRRDYHERGQHQQLLAEERQAQGDHVVASQLAGMAPAHQPALPATAPLNLQRERENGVGLPLTIDLGVMQTDCATAADSKKQLAKNDDKTQKDKTAGSPEQAAIDKGKRRESVCQSDTTPDIAVEREEAIIDLIQRSYPLSYMQARFQALARRQAGTQEDKTREDKMQEDKTAGCQGRASIEKTKGRDSVCQSDATPDMAVKAEDAPTEAAKPVVETSSILRSKNPEAGHRVLSRAIPRTIPRLDGSRAFLSKAESDKPAIEKDDQIATKRPSASSVDKQAKLEVNTILNGEINNKASQRLAHLTECSGCCEEFRGTDILELSCPPENASKHAYCRDCLKSMFEMAIADSDQFPPRCCDPLQLFQCMPFLSEGLIAKFQEKKEELETPNRTYCSKAKCTKWIKLENIKAGVATCSKCAQKTCTSCGAKQHKGLCPDDEHVKSLLTLAEEKRWKSCPECKNMVELAVGCYHVTYVIPYCPSEFLGLRCSPTHARLHNTMSKLTQACEMALGSQNEN</sequence>